<gene>
    <name evidence="6" type="ORF">SAMN05660706_12647</name>
</gene>
<dbReference type="STRING" id="39060.SAMN05660706_12647"/>
<dbReference type="GO" id="GO:0035999">
    <property type="term" value="P:tetrahydrofolate interconversion"/>
    <property type="evidence" value="ECO:0007669"/>
    <property type="project" value="TreeGrafter"/>
</dbReference>
<dbReference type="RefSeq" id="WP_092485827.1">
    <property type="nucleotide sequence ID" value="NZ_FOYM01000026.1"/>
</dbReference>
<dbReference type="Gene3D" id="3.40.50.10420">
    <property type="entry name" value="NagB/RpiA/CoA transferase-like"/>
    <property type="match status" value="1"/>
</dbReference>
<dbReference type="GO" id="GO:0046872">
    <property type="term" value="F:metal ion binding"/>
    <property type="evidence" value="ECO:0007669"/>
    <property type="project" value="UniProtKB-KW"/>
</dbReference>
<feature type="binding site" evidence="4">
    <location>
        <position position="54"/>
    </location>
    <ligand>
        <name>substrate</name>
    </ligand>
</feature>
<organism evidence="6 7">
    <name type="scientific">Desulfoscipio geothermicus DSM 3669</name>
    <dbReference type="NCBI Taxonomy" id="1121426"/>
    <lineage>
        <taxon>Bacteria</taxon>
        <taxon>Bacillati</taxon>
        <taxon>Bacillota</taxon>
        <taxon>Clostridia</taxon>
        <taxon>Eubacteriales</taxon>
        <taxon>Desulfallaceae</taxon>
        <taxon>Desulfoscipio</taxon>
    </lineage>
</organism>
<reference evidence="7" key="1">
    <citation type="submission" date="2016-10" db="EMBL/GenBank/DDBJ databases">
        <authorList>
            <person name="Varghese N."/>
            <person name="Submissions S."/>
        </authorList>
    </citation>
    <scope>NUCLEOTIDE SEQUENCE [LARGE SCALE GENOMIC DNA]</scope>
    <source>
        <strain evidence="7">DSM 3669</strain>
    </source>
</reference>
<keyword evidence="7" id="KW-1185">Reference proteome</keyword>
<protein>
    <recommendedName>
        <fullName evidence="5">5-formyltetrahydrofolate cyclo-ligase</fullName>
        <ecNumber evidence="5">6.3.3.2</ecNumber>
    </recommendedName>
</protein>
<feature type="binding site" evidence="4">
    <location>
        <begin position="3"/>
        <end position="7"/>
    </location>
    <ligand>
        <name>ATP</name>
        <dbReference type="ChEBI" id="CHEBI:30616"/>
    </ligand>
</feature>
<dbReference type="GO" id="GO:0005524">
    <property type="term" value="F:ATP binding"/>
    <property type="evidence" value="ECO:0007669"/>
    <property type="project" value="UniProtKB-KW"/>
</dbReference>
<dbReference type="NCBIfam" id="TIGR02727">
    <property type="entry name" value="MTHFS_bact"/>
    <property type="match status" value="1"/>
</dbReference>
<dbReference type="SUPFAM" id="SSF100950">
    <property type="entry name" value="NagB/RpiA/CoA transferase-like"/>
    <property type="match status" value="1"/>
</dbReference>
<dbReference type="GO" id="GO:0009396">
    <property type="term" value="P:folic acid-containing compound biosynthetic process"/>
    <property type="evidence" value="ECO:0007669"/>
    <property type="project" value="TreeGrafter"/>
</dbReference>
<dbReference type="Pfam" id="PF01812">
    <property type="entry name" value="5-FTHF_cyc-lig"/>
    <property type="match status" value="1"/>
</dbReference>
<proteinExistence type="inferred from homology"/>
<dbReference type="Proteomes" id="UP000199584">
    <property type="component" value="Unassembled WGS sequence"/>
</dbReference>
<dbReference type="EC" id="6.3.3.2" evidence="5"/>
<keyword evidence="5" id="KW-0479">Metal-binding</keyword>
<dbReference type="EMBL" id="FOYM01000026">
    <property type="protein sequence ID" value="SFR12982.1"/>
    <property type="molecule type" value="Genomic_DNA"/>
</dbReference>
<dbReference type="InterPro" id="IPR024185">
    <property type="entry name" value="FTHF_cligase-like_sf"/>
</dbReference>
<evidence type="ECO:0000256" key="3">
    <source>
        <dbReference type="ARBA" id="ARBA00022840"/>
    </source>
</evidence>
<dbReference type="AlphaFoldDB" id="A0A1I6E614"/>
<evidence type="ECO:0000313" key="7">
    <source>
        <dbReference type="Proteomes" id="UP000199584"/>
    </source>
</evidence>
<keyword evidence="6" id="KW-0436">Ligase</keyword>
<comment type="similarity">
    <text evidence="1 5">Belongs to the 5-formyltetrahydrofolate cyclo-ligase family.</text>
</comment>
<evidence type="ECO:0000256" key="1">
    <source>
        <dbReference type="ARBA" id="ARBA00010638"/>
    </source>
</evidence>
<accession>A0A1I6E614</accession>
<dbReference type="InterPro" id="IPR002698">
    <property type="entry name" value="FTHF_cligase"/>
</dbReference>
<sequence>MPKNELRKNVIAGRNALPKEVVREKSAAIVKRTLELVEYKNAETVMTYVDFRNEVQTAEIINHALQNGKRLVVPITDTPNRRLIPSQLINYPDDLTPGTWNILEPKPECVRPVAPEEIDLVIVPGVAFDTAGNRLGYGGGFYDRFLPLTGAATVFVSLAFELQIRPNVYPHEHDVPVHLLITEERLLDFRNMRK</sequence>
<keyword evidence="5" id="KW-0460">Magnesium</keyword>
<keyword evidence="3 4" id="KW-0067">ATP-binding</keyword>
<name>A0A1I6E614_9FIRM</name>
<dbReference type="PANTHER" id="PTHR23407:SF1">
    <property type="entry name" value="5-FORMYLTETRAHYDROFOLATE CYCLO-LIGASE"/>
    <property type="match status" value="1"/>
</dbReference>
<keyword evidence="2 4" id="KW-0547">Nucleotide-binding</keyword>
<evidence type="ECO:0000256" key="5">
    <source>
        <dbReference type="RuleBase" id="RU361279"/>
    </source>
</evidence>
<evidence type="ECO:0000313" key="6">
    <source>
        <dbReference type="EMBL" id="SFR12982.1"/>
    </source>
</evidence>
<comment type="cofactor">
    <cofactor evidence="5">
        <name>Mg(2+)</name>
        <dbReference type="ChEBI" id="CHEBI:18420"/>
    </cofactor>
</comment>
<evidence type="ECO:0000256" key="4">
    <source>
        <dbReference type="PIRSR" id="PIRSR006806-1"/>
    </source>
</evidence>
<feature type="binding site" evidence="4">
    <location>
        <begin position="134"/>
        <end position="142"/>
    </location>
    <ligand>
        <name>ATP</name>
        <dbReference type="ChEBI" id="CHEBI:30616"/>
    </ligand>
</feature>
<dbReference type="PANTHER" id="PTHR23407">
    <property type="entry name" value="ATPASE INHIBITOR/5-FORMYLTETRAHYDROFOLATE CYCLO-LIGASE"/>
    <property type="match status" value="1"/>
</dbReference>
<comment type="catalytic activity">
    <reaction evidence="5">
        <text>(6S)-5-formyl-5,6,7,8-tetrahydrofolate + ATP = (6R)-5,10-methenyltetrahydrofolate + ADP + phosphate</text>
        <dbReference type="Rhea" id="RHEA:10488"/>
        <dbReference type="ChEBI" id="CHEBI:30616"/>
        <dbReference type="ChEBI" id="CHEBI:43474"/>
        <dbReference type="ChEBI" id="CHEBI:57455"/>
        <dbReference type="ChEBI" id="CHEBI:57457"/>
        <dbReference type="ChEBI" id="CHEBI:456216"/>
        <dbReference type="EC" id="6.3.3.2"/>
    </reaction>
</comment>
<dbReference type="PIRSF" id="PIRSF006806">
    <property type="entry name" value="FTHF_cligase"/>
    <property type="match status" value="1"/>
</dbReference>
<feature type="binding site" evidence="4">
    <location>
        <position position="49"/>
    </location>
    <ligand>
        <name>substrate</name>
    </ligand>
</feature>
<dbReference type="OrthoDB" id="9801938at2"/>
<dbReference type="InterPro" id="IPR037171">
    <property type="entry name" value="NagB/RpiA_transferase-like"/>
</dbReference>
<evidence type="ECO:0000256" key="2">
    <source>
        <dbReference type="ARBA" id="ARBA00022741"/>
    </source>
</evidence>
<dbReference type="GO" id="GO:0030272">
    <property type="term" value="F:5-formyltetrahydrofolate cyclo-ligase activity"/>
    <property type="evidence" value="ECO:0007669"/>
    <property type="project" value="UniProtKB-EC"/>
</dbReference>